<feature type="compositionally biased region" description="Polar residues" evidence="1">
    <location>
        <begin position="58"/>
        <end position="71"/>
    </location>
</feature>
<comment type="caution">
    <text evidence="2">The sequence shown here is derived from an EMBL/GenBank/DDBJ whole genome shotgun (WGS) entry which is preliminary data.</text>
</comment>
<dbReference type="EMBL" id="CM032182">
    <property type="protein sequence ID" value="KAG7097798.1"/>
    <property type="molecule type" value="Genomic_DNA"/>
</dbReference>
<evidence type="ECO:0000256" key="1">
    <source>
        <dbReference type="SAM" id="MobiDB-lite"/>
    </source>
</evidence>
<feature type="region of interest" description="Disordered" evidence="1">
    <location>
        <begin position="139"/>
        <end position="158"/>
    </location>
</feature>
<evidence type="ECO:0000313" key="2">
    <source>
        <dbReference type="EMBL" id="KAG7097798.1"/>
    </source>
</evidence>
<feature type="region of interest" description="Disordered" evidence="1">
    <location>
        <begin position="216"/>
        <end position="271"/>
    </location>
</feature>
<feature type="compositionally biased region" description="Basic and acidic residues" evidence="1">
    <location>
        <begin position="180"/>
        <end position="191"/>
    </location>
</feature>
<feature type="region of interest" description="Disordered" evidence="1">
    <location>
        <begin position="1"/>
        <end position="71"/>
    </location>
</feature>
<dbReference type="KEGG" id="more:E1B28_005117"/>
<organism evidence="2 3">
    <name type="scientific">Marasmius oreades</name>
    <name type="common">fairy-ring Marasmius</name>
    <dbReference type="NCBI Taxonomy" id="181124"/>
    <lineage>
        <taxon>Eukaryota</taxon>
        <taxon>Fungi</taxon>
        <taxon>Dikarya</taxon>
        <taxon>Basidiomycota</taxon>
        <taxon>Agaricomycotina</taxon>
        <taxon>Agaricomycetes</taxon>
        <taxon>Agaricomycetidae</taxon>
        <taxon>Agaricales</taxon>
        <taxon>Marasmiineae</taxon>
        <taxon>Marasmiaceae</taxon>
        <taxon>Marasmius</taxon>
    </lineage>
</organism>
<sequence>MVTSHKAIVLNPKTSPQSPGKHHHVIYLSDSDSDVESAHPRQGVRFATDTPMYREVTPSATSSRHPGSIQNAGYQYTPLCVINVTPKPESEKENQSEQKQKVRRDTPRPRKTLNHPPRAPANLKSLKLPIIDIVDEDGERRHRSQKDGSENVTQSDNCVHEALVIPGFVATKTDGNQLPKETESELPEPRGDALPMAQPPNTSLPLTPTIIHTPLLNRDAPPHLPPKSSVKIQDAASEEEEEGNRSEERMRKWKEKEKWKQGASPIRPAHFDEVPSWRRRLGVANSRGDVSHWAFQPTQELQQVIQQANKSVSIPPQPFTLQL</sequence>
<feature type="compositionally biased region" description="Basic and acidic residues" evidence="1">
    <location>
        <begin position="243"/>
        <end position="260"/>
    </location>
</feature>
<protein>
    <submittedName>
        <fullName evidence="2">Uncharacterized protein</fullName>
    </submittedName>
</protein>
<gene>
    <name evidence="2" type="ORF">E1B28_005117</name>
</gene>
<evidence type="ECO:0000313" key="3">
    <source>
        <dbReference type="Proteomes" id="UP001049176"/>
    </source>
</evidence>
<feature type="compositionally biased region" description="Basic and acidic residues" evidence="1">
    <location>
        <begin position="88"/>
        <end position="108"/>
    </location>
</feature>
<keyword evidence="3" id="KW-1185">Reference proteome</keyword>
<dbReference type="AlphaFoldDB" id="A0A9P8ADT3"/>
<dbReference type="RefSeq" id="XP_043014268.1">
    <property type="nucleotide sequence ID" value="XM_043149661.1"/>
</dbReference>
<name>A0A9P8ADT3_9AGAR</name>
<feature type="region of interest" description="Disordered" evidence="1">
    <location>
        <begin position="86"/>
        <end position="130"/>
    </location>
</feature>
<dbReference type="Proteomes" id="UP001049176">
    <property type="component" value="Chromosome 2"/>
</dbReference>
<feature type="region of interest" description="Disordered" evidence="1">
    <location>
        <begin position="170"/>
        <end position="194"/>
    </location>
</feature>
<reference evidence="2" key="1">
    <citation type="journal article" date="2021" name="Genome Biol. Evol.">
        <title>The assembled and annotated genome of the fairy-ring fungus Marasmius oreades.</title>
        <authorList>
            <person name="Hiltunen M."/>
            <person name="Ament-Velasquez S.L."/>
            <person name="Johannesson H."/>
        </authorList>
    </citation>
    <scope>NUCLEOTIDE SEQUENCE</scope>
    <source>
        <strain evidence="2">03SP1</strain>
    </source>
</reference>
<dbReference type="GeneID" id="66074193"/>
<proteinExistence type="predicted"/>
<accession>A0A9P8ADT3</accession>